<gene>
    <name evidence="2" type="ORF">B0H16DRAFT_1395030</name>
</gene>
<dbReference type="Gene3D" id="3.30.710.10">
    <property type="entry name" value="Potassium Channel Kv1.1, Chain A"/>
    <property type="match status" value="1"/>
</dbReference>
<dbReference type="Proteomes" id="UP001215598">
    <property type="component" value="Unassembled WGS sequence"/>
</dbReference>
<accession>A0AAD7GMX5</accession>
<reference evidence="2" key="1">
    <citation type="submission" date="2023-03" db="EMBL/GenBank/DDBJ databases">
        <title>Massive genome expansion in bonnet fungi (Mycena s.s.) driven by repeated elements and novel gene families across ecological guilds.</title>
        <authorList>
            <consortium name="Lawrence Berkeley National Laboratory"/>
            <person name="Harder C.B."/>
            <person name="Miyauchi S."/>
            <person name="Viragh M."/>
            <person name="Kuo A."/>
            <person name="Thoen E."/>
            <person name="Andreopoulos B."/>
            <person name="Lu D."/>
            <person name="Skrede I."/>
            <person name="Drula E."/>
            <person name="Henrissat B."/>
            <person name="Morin E."/>
            <person name="Kohler A."/>
            <person name="Barry K."/>
            <person name="LaButti K."/>
            <person name="Morin E."/>
            <person name="Salamov A."/>
            <person name="Lipzen A."/>
            <person name="Mereny Z."/>
            <person name="Hegedus B."/>
            <person name="Baldrian P."/>
            <person name="Stursova M."/>
            <person name="Weitz H."/>
            <person name="Taylor A."/>
            <person name="Grigoriev I.V."/>
            <person name="Nagy L.G."/>
            <person name="Martin F."/>
            <person name="Kauserud H."/>
        </authorList>
    </citation>
    <scope>NUCLEOTIDE SEQUENCE</scope>
    <source>
        <strain evidence="2">CBHHK182m</strain>
    </source>
</reference>
<feature type="domain" description="BTB" evidence="1">
    <location>
        <begin position="18"/>
        <end position="80"/>
    </location>
</feature>
<evidence type="ECO:0000313" key="2">
    <source>
        <dbReference type="EMBL" id="KAJ7702535.1"/>
    </source>
</evidence>
<sequence>MDAAKSLQRSPDFWFDDGSIVLQADNMLYRVYRGLLASRSTVFRDMFSTPQPADEPLIEGCPVVQLHDTAEDLTRFLKVLLPSGPFNFTTCHNPISNLSELISILRLSDKYDTKALRAILIPSGEEIY</sequence>
<dbReference type="SUPFAM" id="SSF54695">
    <property type="entry name" value="POZ domain"/>
    <property type="match status" value="1"/>
</dbReference>
<name>A0AAD7GMX5_9AGAR</name>
<evidence type="ECO:0000313" key="3">
    <source>
        <dbReference type="Proteomes" id="UP001215598"/>
    </source>
</evidence>
<dbReference type="InterPro" id="IPR000210">
    <property type="entry name" value="BTB/POZ_dom"/>
</dbReference>
<keyword evidence="3" id="KW-1185">Reference proteome</keyword>
<dbReference type="PROSITE" id="PS50097">
    <property type="entry name" value="BTB"/>
    <property type="match status" value="1"/>
</dbReference>
<dbReference type="InterPro" id="IPR011333">
    <property type="entry name" value="SKP1/BTB/POZ_sf"/>
</dbReference>
<evidence type="ECO:0000259" key="1">
    <source>
        <dbReference type="PROSITE" id="PS50097"/>
    </source>
</evidence>
<proteinExistence type="predicted"/>
<dbReference type="EMBL" id="JARKIB010000515">
    <property type="protein sequence ID" value="KAJ7702535.1"/>
    <property type="molecule type" value="Genomic_DNA"/>
</dbReference>
<dbReference type="AlphaFoldDB" id="A0AAD7GMX5"/>
<protein>
    <recommendedName>
        <fullName evidence="1">BTB domain-containing protein</fullName>
    </recommendedName>
</protein>
<comment type="caution">
    <text evidence="2">The sequence shown here is derived from an EMBL/GenBank/DDBJ whole genome shotgun (WGS) entry which is preliminary data.</text>
</comment>
<organism evidence="2 3">
    <name type="scientific">Mycena metata</name>
    <dbReference type="NCBI Taxonomy" id="1033252"/>
    <lineage>
        <taxon>Eukaryota</taxon>
        <taxon>Fungi</taxon>
        <taxon>Dikarya</taxon>
        <taxon>Basidiomycota</taxon>
        <taxon>Agaricomycotina</taxon>
        <taxon>Agaricomycetes</taxon>
        <taxon>Agaricomycetidae</taxon>
        <taxon>Agaricales</taxon>
        <taxon>Marasmiineae</taxon>
        <taxon>Mycenaceae</taxon>
        <taxon>Mycena</taxon>
    </lineage>
</organism>